<dbReference type="InterPro" id="IPR029044">
    <property type="entry name" value="Nucleotide-diphossugar_trans"/>
</dbReference>
<dbReference type="EMBL" id="QICL01000017">
    <property type="protein sequence ID" value="PXV62866.1"/>
    <property type="molecule type" value="Genomic_DNA"/>
</dbReference>
<dbReference type="GO" id="GO:0016758">
    <property type="term" value="F:hexosyltransferase activity"/>
    <property type="evidence" value="ECO:0007669"/>
    <property type="project" value="UniProtKB-ARBA"/>
</dbReference>
<evidence type="ECO:0000313" key="3">
    <source>
        <dbReference type="Proteomes" id="UP000247973"/>
    </source>
</evidence>
<reference evidence="2 3" key="1">
    <citation type="submission" date="2018-03" db="EMBL/GenBank/DDBJ databases">
        <title>Genomic Encyclopedia of Archaeal and Bacterial Type Strains, Phase II (KMG-II): from individual species to whole genera.</title>
        <authorList>
            <person name="Goeker M."/>
        </authorList>
    </citation>
    <scope>NUCLEOTIDE SEQUENCE [LARGE SCALE GENOMIC DNA]</scope>
    <source>
        <strain evidence="2 3">DSM 100214</strain>
    </source>
</reference>
<dbReference type="Proteomes" id="UP000247973">
    <property type="component" value="Unassembled WGS sequence"/>
</dbReference>
<dbReference type="PANTHER" id="PTHR22916:SF3">
    <property type="entry name" value="UDP-GLCNAC:BETAGAL BETA-1,3-N-ACETYLGLUCOSAMINYLTRANSFERASE-LIKE PROTEIN 1"/>
    <property type="match status" value="1"/>
</dbReference>
<proteinExistence type="predicted"/>
<keyword evidence="3" id="KW-1185">Reference proteome</keyword>
<organism evidence="2 3">
    <name type="scientific">Dysgonomonas alginatilytica</name>
    <dbReference type="NCBI Taxonomy" id="1605892"/>
    <lineage>
        <taxon>Bacteria</taxon>
        <taxon>Pseudomonadati</taxon>
        <taxon>Bacteroidota</taxon>
        <taxon>Bacteroidia</taxon>
        <taxon>Bacteroidales</taxon>
        <taxon>Dysgonomonadaceae</taxon>
        <taxon>Dysgonomonas</taxon>
    </lineage>
</organism>
<dbReference type="CDD" id="cd00761">
    <property type="entry name" value="Glyco_tranf_GTA_type"/>
    <property type="match status" value="1"/>
</dbReference>
<comment type="caution">
    <text evidence="2">The sequence shown here is derived from an EMBL/GenBank/DDBJ whole genome shotgun (WGS) entry which is preliminary data.</text>
</comment>
<feature type="domain" description="Glycosyltransferase 2-like" evidence="1">
    <location>
        <begin position="4"/>
        <end position="171"/>
    </location>
</feature>
<evidence type="ECO:0000313" key="2">
    <source>
        <dbReference type="EMBL" id="PXV62866.1"/>
    </source>
</evidence>
<sequence>MKFSFITCTYNRDKYIAQTLKAVCEQTYDPLDYEIIVVDNNSTDSTATICEEFIQKYPNRKFRYFKETNQGFSFALNRGIKEAKGEYIIFVDDDETIVPEHLERLSKHLNNYPDAVLAGSPVIPVYEEAQPKWMSHFTQRLIGGYFDQGKHSKKLDAKNYPGTGHTIIKKELYEKYGYYNTQLGRKAGSLIGAEDKDMFNRLKKNNIECYYFPDIPIYHHIPKEKLTDQFFHKLTYSIGRSERIRTLSVSKNEYRRRLFDECIKWVASLILCIGYIIALSPQKGIRLLQFRRNVTKGLLFSRDSDQSTVNTNNS</sequence>
<protein>
    <submittedName>
        <fullName evidence="2">GT2 family glycosyltransferase</fullName>
    </submittedName>
</protein>
<accession>A0A2V3PPD8</accession>
<dbReference type="InterPro" id="IPR001173">
    <property type="entry name" value="Glyco_trans_2-like"/>
</dbReference>
<name>A0A2V3PPD8_9BACT</name>
<gene>
    <name evidence="2" type="ORF">CLV62_11782</name>
</gene>
<keyword evidence="2" id="KW-0808">Transferase</keyword>
<dbReference type="PANTHER" id="PTHR22916">
    <property type="entry name" value="GLYCOSYLTRANSFERASE"/>
    <property type="match status" value="1"/>
</dbReference>
<evidence type="ECO:0000259" key="1">
    <source>
        <dbReference type="Pfam" id="PF00535"/>
    </source>
</evidence>
<dbReference type="RefSeq" id="WP_110311271.1">
    <property type="nucleotide sequence ID" value="NZ_QICL01000017.1"/>
</dbReference>
<dbReference type="Pfam" id="PF00535">
    <property type="entry name" value="Glycos_transf_2"/>
    <property type="match status" value="1"/>
</dbReference>
<dbReference type="Gene3D" id="3.90.550.10">
    <property type="entry name" value="Spore Coat Polysaccharide Biosynthesis Protein SpsA, Chain A"/>
    <property type="match status" value="1"/>
</dbReference>
<dbReference type="SUPFAM" id="SSF53448">
    <property type="entry name" value="Nucleotide-diphospho-sugar transferases"/>
    <property type="match status" value="1"/>
</dbReference>
<dbReference type="OrthoDB" id="597270at2"/>
<dbReference type="AlphaFoldDB" id="A0A2V3PPD8"/>